<dbReference type="Pfam" id="PF01810">
    <property type="entry name" value="LysE"/>
    <property type="match status" value="1"/>
</dbReference>
<keyword evidence="2" id="KW-1003">Cell membrane</keyword>
<dbReference type="Proteomes" id="UP000000723">
    <property type="component" value="Chromosome"/>
</dbReference>
<keyword evidence="5 6" id="KW-0472">Membrane</keyword>
<feature type="transmembrane region" description="Helical" evidence="6">
    <location>
        <begin position="115"/>
        <end position="135"/>
    </location>
</feature>
<dbReference type="AlphaFoldDB" id="B6YRK0"/>
<dbReference type="EMBL" id="AP010656">
    <property type="protein sequence ID" value="BAG83822.1"/>
    <property type="molecule type" value="Genomic_DNA"/>
</dbReference>
<keyword evidence="3 6" id="KW-0812">Transmembrane</keyword>
<dbReference type="STRING" id="511995.CFPG_559"/>
<dbReference type="HOGENOM" id="CLU_087840_1_1_10"/>
<dbReference type="GO" id="GO:0015171">
    <property type="term" value="F:amino acid transmembrane transporter activity"/>
    <property type="evidence" value="ECO:0007669"/>
    <property type="project" value="TreeGrafter"/>
</dbReference>
<dbReference type="InterPro" id="IPR001123">
    <property type="entry name" value="LeuE-type"/>
</dbReference>
<feature type="transmembrane region" description="Helical" evidence="6">
    <location>
        <begin position="75"/>
        <end position="94"/>
    </location>
</feature>
<reference evidence="8" key="1">
    <citation type="journal article" date="2008" name="Science">
        <title>Genome of an endosymbiont coupling N2 fixation to cellulolysis within RT protist cells in termite gut.</title>
        <authorList>
            <person name="Hongoh Y."/>
            <person name="Sharma V.K."/>
            <person name="Prakash T."/>
            <person name="Noda S."/>
            <person name="Toh H."/>
            <person name="Taylor T.D."/>
            <person name="Kudo T."/>
            <person name="Sakaki Y."/>
            <person name="Toyoda A."/>
            <person name="Hattori M."/>
            <person name="Ohkuma M."/>
        </authorList>
    </citation>
    <scope>NUCLEOTIDE SEQUENCE [LARGE SCALE GENOMIC DNA]</scope>
</reference>
<feature type="transmembrane region" description="Helical" evidence="6">
    <location>
        <begin position="12"/>
        <end position="30"/>
    </location>
</feature>
<dbReference type="PANTHER" id="PTHR30086">
    <property type="entry name" value="ARGININE EXPORTER PROTEIN ARGO"/>
    <property type="match status" value="1"/>
</dbReference>
<dbReference type="eggNOG" id="COG1280">
    <property type="taxonomic scope" value="Bacteria"/>
</dbReference>
<accession>B6YRK0</accession>
<dbReference type="GO" id="GO:0005886">
    <property type="term" value="C:plasma membrane"/>
    <property type="evidence" value="ECO:0007669"/>
    <property type="project" value="UniProtKB-SubCell"/>
</dbReference>
<feature type="transmembrane region" description="Helical" evidence="6">
    <location>
        <begin position="184"/>
        <end position="208"/>
    </location>
</feature>
<organism evidence="7 8">
    <name type="scientific">Azobacteroides pseudotrichonymphae genomovar. CFP2</name>
    <dbReference type="NCBI Taxonomy" id="511995"/>
    <lineage>
        <taxon>Bacteria</taxon>
        <taxon>Pseudomonadati</taxon>
        <taxon>Bacteroidota</taxon>
        <taxon>Bacteroidia</taxon>
        <taxon>Bacteroidales</taxon>
        <taxon>Candidatus Azobacteroides</taxon>
    </lineage>
</organism>
<evidence type="ECO:0000256" key="6">
    <source>
        <dbReference type="SAM" id="Phobius"/>
    </source>
</evidence>
<sequence length="209" mass="23328">MQSCFTLIYKGLIIGVLVSVPVGPVGLLCIQRTLYKGRWYGFSSGLGAAFSDFLYAIIVCTSMGIVGGFIEKNRLLLQILGSILLIVFSIYAFLNSPFKSLEKTEIGISSYSQNILSVFLLSFSNPFVVFLYISLFNSFGFLAGESLYVTIMGAFCVFMGNLLWWFVITYLVSKLHGIFNIQRLYILNRTISIVIMSLAFGIIAYSFIH</sequence>
<dbReference type="PANTHER" id="PTHR30086:SF20">
    <property type="entry name" value="ARGININE EXPORTER PROTEIN ARGO-RELATED"/>
    <property type="match status" value="1"/>
</dbReference>
<evidence type="ECO:0000256" key="2">
    <source>
        <dbReference type="ARBA" id="ARBA00022475"/>
    </source>
</evidence>
<gene>
    <name evidence="7" type="ordered locus">CFPG_559</name>
</gene>
<evidence type="ECO:0000256" key="3">
    <source>
        <dbReference type="ARBA" id="ARBA00022692"/>
    </source>
</evidence>
<evidence type="ECO:0000256" key="5">
    <source>
        <dbReference type="ARBA" id="ARBA00023136"/>
    </source>
</evidence>
<name>B6YRK0_AZOPC</name>
<keyword evidence="8" id="KW-1185">Reference proteome</keyword>
<keyword evidence="4 6" id="KW-1133">Transmembrane helix</keyword>
<evidence type="ECO:0000313" key="7">
    <source>
        <dbReference type="EMBL" id="BAG83822.1"/>
    </source>
</evidence>
<dbReference type="RefSeq" id="WP_012573583.1">
    <property type="nucleotide sequence ID" value="NC_011565.1"/>
</dbReference>
<evidence type="ECO:0000313" key="8">
    <source>
        <dbReference type="Proteomes" id="UP000000723"/>
    </source>
</evidence>
<proteinExistence type="predicted"/>
<dbReference type="OrthoDB" id="7874789at2"/>
<evidence type="ECO:0000256" key="1">
    <source>
        <dbReference type="ARBA" id="ARBA00004651"/>
    </source>
</evidence>
<comment type="subcellular location">
    <subcellularLocation>
        <location evidence="1">Cell membrane</location>
        <topology evidence="1">Multi-pass membrane protein</topology>
    </subcellularLocation>
</comment>
<evidence type="ECO:0000256" key="4">
    <source>
        <dbReference type="ARBA" id="ARBA00022989"/>
    </source>
</evidence>
<feature type="transmembrane region" description="Helical" evidence="6">
    <location>
        <begin position="147"/>
        <end position="172"/>
    </location>
</feature>
<dbReference type="KEGG" id="aps:CFPG_559"/>
<feature type="transmembrane region" description="Helical" evidence="6">
    <location>
        <begin position="42"/>
        <end position="69"/>
    </location>
</feature>
<protein>
    <submittedName>
        <fullName evidence="7">LysE-like exporter</fullName>
    </submittedName>
</protein>